<feature type="transmembrane region" description="Helical" evidence="5">
    <location>
        <begin position="396"/>
        <end position="419"/>
    </location>
</feature>
<keyword evidence="3" id="KW-0325">Glycoprotein</keyword>
<feature type="transmembrane region" description="Helical" evidence="5">
    <location>
        <begin position="308"/>
        <end position="327"/>
    </location>
</feature>
<feature type="transmembrane region" description="Helical" evidence="5">
    <location>
        <begin position="107"/>
        <end position="131"/>
    </location>
</feature>
<dbReference type="PANTHER" id="PTHR11360:SF315">
    <property type="entry name" value="TRANSPORTER MCH2-RELATED"/>
    <property type="match status" value="1"/>
</dbReference>
<name>A0A428PHM3_9HYPO</name>
<comment type="similarity">
    <text evidence="2">Belongs to the major facilitator superfamily. Monocarboxylate porter (TC 2.A.1.13) family.</text>
</comment>
<keyword evidence="5" id="KW-0472">Membrane</keyword>
<feature type="transmembrane region" description="Helical" evidence="5">
    <location>
        <begin position="227"/>
        <end position="247"/>
    </location>
</feature>
<dbReference type="EMBL" id="NKCI01000135">
    <property type="protein sequence ID" value="RSL52456.1"/>
    <property type="molecule type" value="Genomic_DNA"/>
</dbReference>
<dbReference type="SUPFAM" id="SSF103473">
    <property type="entry name" value="MFS general substrate transporter"/>
    <property type="match status" value="1"/>
</dbReference>
<reference evidence="7 8" key="1">
    <citation type="submission" date="2017-06" db="EMBL/GenBank/DDBJ databases">
        <title>Comparative genomic analysis of Ambrosia Fusariam Clade fungi.</title>
        <authorList>
            <person name="Stajich J.E."/>
            <person name="Carrillo J."/>
            <person name="Kijimoto T."/>
            <person name="Eskalen A."/>
            <person name="O'Donnell K."/>
            <person name="Kasson M."/>
        </authorList>
    </citation>
    <scope>NUCLEOTIDE SEQUENCE [LARGE SCALE GENOMIC DNA]</scope>
    <source>
        <strain evidence="7 8">NRRL62584</strain>
    </source>
</reference>
<protein>
    <recommendedName>
        <fullName evidence="6">Major facilitator superfamily (MFS) profile domain-containing protein</fullName>
    </recommendedName>
</protein>
<dbReference type="CDD" id="cd17352">
    <property type="entry name" value="MFS_MCT_SLC16"/>
    <property type="match status" value="1"/>
</dbReference>
<gene>
    <name evidence="7" type="ORF">CEP54_010911</name>
</gene>
<sequence length="490" mass="52867">MDPRRSSGSVIPSRINRGINSTTAFLYIHNPPSRRMMGNQEKPSPSPEAESQRNPSPSEEAPDGGYGWVVTTSVAIVNGHSWGISAAYSVFLAHYIKEGTFPGATALMYATVGSLSIGVTMLISPLVTIFVREIGTRPTMLIGAVLQALSLVCASLSTKIWHLFLSQGVLFGIGMGLLFLSSYGIISQWFTKRRALANGIAIAGAGLGGLTYSLAVGAMIRTMSLEWAYRIVAIVSAVVNIVCSLLIKTRYGATGARQLAFDTSLLKRKEYLWILGFGAFSMLGYFVLIFTLANYANVIGLNSSKASMIPAFFMLGQAIGRPCLGWLSDRYGRLNITTLMTFMTGVFSLAIWVNAKTFGVLITFALVGGLSAGIFWVNAAPVIVEVMGIENLASGLSILWVAMVIPSTFSEPIVVEIYLGTGSYLGAQLFTGFMFVAASLCMLVVRGWQINRGRRNDDGTFTCFGGNGGERKEAGQKTVSLRKCFKWEKV</sequence>
<evidence type="ECO:0000313" key="8">
    <source>
        <dbReference type="Proteomes" id="UP000288168"/>
    </source>
</evidence>
<dbReference type="Proteomes" id="UP000288168">
    <property type="component" value="Unassembled WGS sequence"/>
</dbReference>
<feature type="transmembrane region" description="Helical" evidence="5">
    <location>
        <begin position="195"/>
        <end position="215"/>
    </location>
</feature>
<evidence type="ECO:0000256" key="5">
    <source>
        <dbReference type="SAM" id="Phobius"/>
    </source>
</evidence>
<evidence type="ECO:0000256" key="4">
    <source>
        <dbReference type="SAM" id="MobiDB-lite"/>
    </source>
</evidence>
<dbReference type="OrthoDB" id="6499973at2759"/>
<dbReference type="InterPro" id="IPR011701">
    <property type="entry name" value="MFS"/>
</dbReference>
<feature type="transmembrane region" description="Helical" evidence="5">
    <location>
        <begin position="271"/>
        <end position="296"/>
    </location>
</feature>
<feature type="transmembrane region" description="Helical" evidence="5">
    <location>
        <begin position="334"/>
        <end position="353"/>
    </location>
</feature>
<feature type="transmembrane region" description="Helical" evidence="5">
    <location>
        <begin position="359"/>
        <end position="384"/>
    </location>
</feature>
<evidence type="ECO:0000256" key="3">
    <source>
        <dbReference type="ARBA" id="ARBA00023180"/>
    </source>
</evidence>
<feature type="domain" description="Major facilitator superfamily (MFS) profile" evidence="6">
    <location>
        <begin position="67"/>
        <end position="449"/>
    </location>
</feature>
<dbReference type="InterPro" id="IPR020846">
    <property type="entry name" value="MFS_dom"/>
</dbReference>
<accession>A0A428PHM3</accession>
<feature type="transmembrane region" description="Helical" evidence="5">
    <location>
        <begin position="138"/>
        <end position="157"/>
    </location>
</feature>
<proteinExistence type="inferred from homology"/>
<dbReference type="AlphaFoldDB" id="A0A428PHM3"/>
<dbReference type="PANTHER" id="PTHR11360">
    <property type="entry name" value="MONOCARBOXYLATE TRANSPORTER"/>
    <property type="match status" value="1"/>
</dbReference>
<evidence type="ECO:0000256" key="1">
    <source>
        <dbReference type="ARBA" id="ARBA00004141"/>
    </source>
</evidence>
<dbReference type="Gene3D" id="1.20.1250.20">
    <property type="entry name" value="MFS general substrate transporter like domains"/>
    <property type="match status" value="2"/>
</dbReference>
<comment type="subcellular location">
    <subcellularLocation>
        <location evidence="1">Membrane</location>
        <topology evidence="1">Multi-pass membrane protein</topology>
    </subcellularLocation>
</comment>
<dbReference type="GO" id="GO:0016020">
    <property type="term" value="C:membrane"/>
    <property type="evidence" value="ECO:0007669"/>
    <property type="project" value="UniProtKB-SubCell"/>
</dbReference>
<keyword evidence="5" id="KW-0812">Transmembrane</keyword>
<dbReference type="PROSITE" id="PS50850">
    <property type="entry name" value="MFS"/>
    <property type="match status" value="1"/>
</dbReference>
<evidence type="ECO:0000313" key="7">
    <source>
        <dbReference type="EMBL" id="RSL52456.1"/>
    </source>
</evidence>
<feature type="transmembrane region" description="Helical" evidence="5">
    <location>
        <begin position="163"/>
        <end position="183"/>
    </location>
</feature>
<evidence type="ECO:0000259" key="6">
    <source>
        <dbReference type="PROSITE" id="PS50850"/>
    </source>
</evidence>
<organism evidence="7 8">
    <name type="scientific">Fusarium duplospermum</name>
    <dbReference type="NCBI Taxonomy" id="1325734"/>
    <lineage>
        <taxon>Eukaryota</taxon>
        <taxon>Fungi</taxon>
        <taxon>Dikarya</taxon>
        <taxon>Ascomycota</taxon>
        <taxon>Pezizomycotina</taxon>
        <taxon>Sordariomycetes</taxon>
        <taxon>Hypocreomycetidae</taxon>
        <taxon>Hypocreales</taxon>
        <taxon>Nectriaceae</taxon>
        <taxon>Fusarium</taxon>
        <taxon>Fusarium solani species complex</taxon>
    </lineage>
</organism>
<keyword evidence="5" id="KW-1133">Transmembrane helix</keyword>
<evidence type="ECO:0000256" key="2">
    <source>
        <dbReference type="ARBA" id="ARBA00006727"/>
    </source>
</evidence>
<feature type="region of interest" description="Disordered" evidence="4">
    <location>
        <begin position="29"/>
        <end position="64"/>
    </location>
</feature>
<dbReference type="InterPro" id="IPR036259">
    <property type="entry name" value="MFS_trans_sf"/>
</dbReference>
<dbReference type="Pfam" id="PF07690">
    <property type="entry name" value="MFS_1"/>
    <property type="match status" value="1"/>
</dbReference>
<comment type="caution">
    <text evidence="7">The sequence shown here is derived from an EMBL/GenBank/DDBJ whole genome shotgun (WGS) entry which is preliminary data.</text>
</comment>
<dbReference type="InterPro" id="IPR050327">
    <property type="entry name" value="Proton-linked_MCT"/>
</dbReference>
<dbReference type="GO" id="GO:0022857">
    <property type="term" value="F:transmembrane transporter activity"/>
    <property type="evidence" value="ECO:0007669"/>
    <property type="project" value="InterPro"/>
</dbReference>
<feature type="transmembrane region" description="Helical" evidence="5">
    <location>
        <begin position="425"/>
        <end position="445"/>
    </location>
</feature>
<keyword evidence="8" id="KW-1185">Reference proteome</keyword>